<dbReference type="OrthoDB" id="5954824at2759"/>
<feature type="DNA-binding region" description="Fork-head" evidence="3">
    <location>
        <begin position="1"/>
        <end position="79"/>
    </location>
</feature>
<keyword evidence="6" id="KW-1185">Reference proteome</keyword>
<accession>A0A9P6NSA3</accession>
<evidence type="ECO:0000313" key="6">
    <source>
        <dbReference type="Proteomes" id="UP000886653"/>
    </source>
</evidence>
<dbReference type="PROSITE" id="PS50039">
    <property type="entry name" value="FORK_HEAD_3"/>
    <property type="match status" value="1"/>
</dbReference>
<dbReference type="InterPro" id="IPR036388">
    <property type="entry name" value="WH-like_DNA-bd_sf"/>
</dbReference>
<dbReference type="PANTHER" id="PTHR11829:SF343">
    <property type="entry name" value="FORK-HEAD DOMAIN-CONTAINING PROTEIN"/>
    <property type="match status" value="1"/>
</dbReference>
<feature type="non-terminal residue" evidence="5">
    <location>
        <position position="1"/>
    </location>
</feature>
<dbReference type="SUPFAM" id="SSF46785">
    <property type="entry name" value="Winged helix' DNA-binding domain"/>
    <property type="match status" value="1"/>
</dbReference>
<gene>
    <name evidence="5" type="ORF">CROQUDRAFT_27199</name>
</gene>
<evidence type="ECO:0000256" key="3">
    <source>
        <dbReference type="PROSITE-ProRule" id="PRU00089"/>
    </source>
</evidence>
<dbReference type="Proteomes" id="UP000886653">
    <property type="component" value="Unassembled WGS sequence"/>
</dbReference>
<name>A0A9P6NSA3_9BASI</name>
<comment type="subcellular location">
    <subcellularLocation>
        <location evidence="3">Nucleus</location>
    </subcellularLocation>
</comment>
<dbReference type="Gene3D" id="1.10.10.10">
    <property type="entry name" value="Winged helix-like DNA-binding domain superfamily/Winged helix DNA-binding domain"/>
    <property type="match status" value="1"/>
</dbReference>
<dbReference type="PROSITE" id="PS00658">
    <property type="entry name" value="FORK_HEAD_2"/>
    <property type="match status" value="1"/>
</dbReference>
<dbReference type="PANTHER" id="PTHR11829">
    <property type="entry name" value="FORKHEAD BOX PROTEIN"/>
    <property type="match status" value="1"/>
</dbReference>
<dbReference type="InterPro" id="IPR001766">
    <property type="entry name" value="Fork_head_dom"/>
</dbReference>
<dbReference type="InterPro" id="IPR036390">
    <property type="entry name" value="WH_DNA-bd_sf"/>
</dbReference>
<dbReference type="SMART" id="SM00339">
    <property type="entry name" value="FH"/>
    <property type="match status" value="1"/>
</dbReference>
<organism evidence="5 6">
    <name type="scientific">Cronartium quercuum f. sp. fusiforme G11</name>
    <dbReference type="NCBI Taxonomy" id="708437"/>
    <lineage>
        <taxon>Eukaryota</taxon>
        <taxon>Fungi</taxon>
        <taxon>Dikarya</taxon>
        <taxon>Basidiomycota</taxon>
        <taxon>Pucciniomycotina</taxon>
        <taxon>Pucciniomycetes</taxon>
        <taxon>Pucciniales</taxon>
        <taxon>Coleosporiaceae</taxon>
        <taxon>Cronartium</taxon>
    </lineage>
</organism>
<protein>
    <recommendedName>
        <fullName evidence="4">Fork-head domain-containing protein</fullName>
    </recommendedName>
</protein>
<evidence type="ECO:0000313" key="5">
    <source>
        <dbReference type="EMBL" id="KAG0151303.1"/>
    </source>
</evidence>
<reference evidence="5" key="1">
    <citation type="submission" date="2013-11" db="EMBL/GenBank/DDBJ databases">
        <title>Genome sequence of the fusiform rust pathogen reveals effectors for host alternation and coevolution with pine.</title>
        <authorList>
            <consortium name="DOE Joint Genome Institute"/>
            <person name="Smith K."/>
            <person name="Pendleton A."/>
            <person name="Kubisiak T."/>
            <person name="Anderson C."/>
            <person name="Salamov A."/>
            <person name="Aerts A."/>
            <person name="Riley R."/>
            <person name="Clum A."/>
            <person name="Lindquist E."/>
            <person name="Ence D."/>
            <person name="Campbell M."/>
            <person name="Kronenberg Z."/>
            <person name="Feau N."/>
            <person name="Dhillon B."/>
            <person name="Hamelin R."/>
            <person name="Burleigh J."/>
            <person name="Smith J."/>
            <person name="Yandell M."/>
            <person name="Nelson C."/>
            <person name="Grigoriev I."/>
            <person name="Davis J."/>
        </authorList>
    </citation>
    <scope>NUCLEOTIDE SEQUENCE</scope>
    <source>
        <strain evidence="5">G11</strain>
    </source>
</reference>
<dbReference type="AlphaFoldDB" id="A0A9P6NSA3"/>
<dbReference type="InterPro" id="IPR050211">
    <property type="entry name" value="FOX_domain-containing"/>
</dbReference>
<proteinExistence type="predicted"/>
<comment type="caution">
    <text evidence="5">The sequence shown here is derived from an EMBL/GenBank/DDBJ whole genome shotgun (WGS) entry which is preliminary data.</text>
</comment>
<evidence type="ECO:0000259" key="4">
    <source>
        <dbReference type="PROSITE" id="PS50039"/>
    </source>
</evidence>
<keyword evidence="2 3" id="KW-0539">Nucleus</keyword>
<evidence type="ECO:0000256" key="2">
    <source>
        <dbReference type="ARBA" id="ARBA00023242"/>
    </source>
</evidence>
<feature type="domain" description="Fork-head" evidence="4">
    <location>
        <begin position="1"/>
        <end position="79"/>
    </location>
</feature>
<dbReference type="Pfam" id="PF00250">
    <property type="entry name" value="Forkhead"/>
    <property type="match status" value="1"/>
</dbReference>
<dbReference type="GO" id="GO:0000981">
    <property type="term" value="F:DNA-binding transcription factor activity, RNA polymerase II-specific"/>
    <property type="evidence" value="ECO:0007669"/>
    <property type="project" value="TreeGrafter"/>
</dbReference>
<dbReference type="EMBL" id="MU167213">
    <property type="protein sequence ID" value="KAG0151303.1"/>
    <property type="molecule type" value="Genomic_DNA"/>
</dbReference>
<feature type="non-terminal residue" evidence="5">
    <location>
        <position position="94"/>
    </location>
</feature>
<dbReference type="GO" id="GO:0000978">
    <property type="term" value="F:RNA polymerase II cis-regulatory region sequence-specific DNA binding"/>
    <property type="evidence" value="ECO:0007669"/>
    <property type="project" value="TreeGrafter"/>
</dbReference>
<keyword evidence="1 3" id="KW-0238">DNA-binding</keyword>
<evidence type="ECO:0000256" key="1">
    <source>
        <dbReference type="ARBA" id="ARBA00023125"/>
    </source>
</evidence>
<dbReference type="GO" id="GO:0005634">
    <property type="term" value="C:nucleus"/>
    <property type="evidence" value="ECO:0007669"/>
    <property type="project" value="UniProtKB-SubCell"/>
</dbReference>
<sequence length="94" mass="10861">TYVLMIAQALMAQADEDGTMLVNKMCEWIVEVYPFYGIEPKGTDWQSAVRHNLNAVKRFKHIELQPTNGGKGNSWMLKPKERVNFDGLKLHWPK</sequence>
<dbReference type="InterPro" id="IPR030456">
    <property type="entry name" value="TF_fork_head_CS_2"/>
</dbReference>